<evidence type="ECO:0008006" key="3">
    <source>
        <dbReference type="Google" id="ProtNLM"/>
    </source>
</evidence>
<dbReference type="EMBL" id="JAATJB010000002">
    <property type="protein sequence ID" value="NJB96613.1"/>
    <property type="molecule type" value="Genomic_DNA"/>
</dbReference>
<keyword evidence="2" id="KW-1185">Reference proteome</keyword>
<reference evidence="1 2" key="1">
    <citation type="submission" date="2020-03" db="EMBL/GenBank/DDBJ databases">
        <title>Genomic Encyclopedia of Type Strains, Phase IV (KMG-IV): sequencing the most valuable type-strain genomes for metagenomic binning, comparative biology and taxonomic classification.</title>
        <authorList>
            <person name="Goeker M."/>
        </authorList>
    </citation>
    <scope>NUCLEOTIDE SEQUENCE [LARGE SCALE GENOMIC DNA]</scope>
    <source>
        <strain evidence="1 2">DSM 7225</strain>
    </source>
</reference>
<comment type="caution">
    <text evidence="1">The sequence shown here is derived from an EMBL/GenBank/DDBJ whole genome shotgun (WGS) entry which is preliminary data.</text>
</comment>
<dbReference type="Proteomes" id="UP000531251">
    <property type="component" value="Unassembled WGS sequence"/>
</dbReference>
<evidence type="ECO:0000313" key="1">
    <source>
        <dbReference type="EMBL" id="NJB96613.1"/>
    </source>
</evidence>
<name>A0A7X5XX65_9SPHN</name>
<sequence length="88" mass="9722">MASDLVAEPDPAATILWVGQDREGHWLVQENHGLMEGRFVSREAAWRFARAERHGFPGAECAEAGQPLVPWISFAPVGAEERTPRRAA</sequence>
<organism evidence="1 2">
    <name type="scientific">Sphingomonas trueperi</name>
    <dbReference type="NCBI Taxonomy" id="53317"/>
    <lineage>
        <taxon>Bacteria</taxon>
        <taxon>Pseudomonadati</taxon>
        <taxon>Pseudomonadota</taxon>
        <taxon>Alphaproteobacteria</taxon>
        <taxon>Sphingomonadales</taxon>
        <taxon>Sphingomonadaceae</taxon>
        <taxon>Sphingomonas</taxon>
    </lineage>
</organism>
<dbReference type="AlphaFoldDB" id="A0A7X5XX65"/>
<dbReference type="RefSeq" id="WP_125975690.1">
    <property type="nucleotide sequence ID" value="NZ_BAAADY010000017.1"/>
</dbReference>
<gene>
    <name evidence="1" type="ORF">GGR89_000913</name>
</gene>
<accession>A0A7X5XX65</accession>
<evidence type="ECO:0000313" key="2">
    <source>
        <dbReference type="Proteomes" id="UP000531251"/>
    </source>
</evidence>
<proteinExistence type="predicted"/>
<protein>
    <recommendedName>
        <fullName evidence="3">DUF2188 domain-containing protein</fullName>
    </recommendedName>
</protein>